<dbReference type="Gene3D" id="3.10.560.10">
    <property type="entry name" value="Outer membrane lipoprotein wza domain like"/>
    <property type="match status" value="6"/>
</dbReference>
<keyword evidence="8" id="KW-0625">Polysaccharide transport</keyword>
<feature type="signal peptide" evidence="17">
    <location>
        <begin position="1"/>
        <end position="24"/>
    </location>
</feature>
<evidence type="ECO:0000313" key="21">
    <source>
        <dbReference type="EMBL" id="MFD2731518.1"/>
    </source>
</evidence>
<feature type="chain" id="PRO_5045812306" evidence="17">
    <location>
        <begin position="25"/>
        <end position="832"/>
    </location>
</feature>
<evidence type="ECO:0000256" key="11">
    <source>
        <dbReference type="ARBA" id="ARBA00023136"/>
    </source>
</evidence>
<keyword evidence="14" id="KW-0449">Lipoprotein</keyword>
<evidence type="ECO:0000256" key="17">
    <source>
        <dbReference type="SAM" id="SignalP"/>
    </source>
</evidence>
<keyword evidence="5" id="KW-0762">Sugar transport</keyword>
<feature type="domain" description="Polysaccharide export protein N-terminal" evidence="18">
    <location>
        <begin position="162"/>
        <end position="226"/>
    </location>
</feature>
<dbReference type="Pfam" id="PF22461">
    <property type="entry name" value="SLBB_2"/>
    <property type="match status" value="1"/>
</dbReference>
<dbReference type="InterPro" id="IPR003715">
    <property type="entry name" value="Poly_export_N"/>
</dbReference>
<evidence type="ECO:0000256" key="4">
    <source>
        <dbReference type="ARBA" id="ARBA00022452"/>
    </source>
</evidence>
<evidence type="ECO:0000256" key="2">
    <source>
        <dbReference type="ARBA" id="ARBA00009450"/>
    </source>
</evidence>
<evidence type="ECO:0000256" key="13">
    <source>
        <dbReference type="ARBA" id="ARBA00023237"/>
    </source>
</evidence>
<dbReference type="Pfam" id="PF10531">
    <property type="entry name" value="SLBB"/>
    <property type="match status" value="5"/>
</dbReference>
<feature type="transmembrane region" description="Helical" evidence="16">
    <location>
        <begin position="811"/>
        <end position="831"/>
    </location>
</feature>
<reference evidence="22" key="1">
    <citation type="journal article" date="2019" name="Int. J. Syst. Evol. Microbiol.">
        <title>The Global Catalogue of Microorganisms (GCM) 10K type strain sequencing project: providing services to taxonomists for standard genome sequencing and annotation.</title>
        <authorList>
            <consortium name="The Broad Institute Genomics Platform"/>
            <consortium name="The Broad Institute Genome Sequencing Center for Infectious Disease"/>
            <person name="Wu L."/>
            <person name="Ma J."/>
        </authorList>
    </citation>
    <scope>NUCLEOTIDE SEQUENCE [LARGE SCALE GENOMIC DNA]</scope>
    <source>
        <strain evidence="22">KCTC 42456</strain>
    </source>
</reference>
<accession>A0ABW5TR68</accession>
<evidence type="ECO:0000259" key="20">
    <source>
        <dbReference type="Pfam" id="PF22461"/>
    </source>
</evidence>
<feature type="compositionally biased region" description="Polar residues" evidence="15">
    <location>
        <begin position="88"/>
        <end position="98"/>
    </location>
</feature>
<dbReference type="Gene3D" id="3.30.1950.10">
    <property type="entry name" value="wza like domain"/>
    <property type="match status" value="1"/>
</dbReference>
<dbReference type="RefSeq" id="WP_379047535.1">
    <property type="nucleotide sequence ID" value="NZ_JBHSKW010000067.1"/>
</dbReference>
<feature type="region of interest" description="Disordered" evidence="15">
    <location>
        <begin position="88"/>
        <end position="130"/>
    </location>
</feature>
<evidence type="ECO:0000256" key="10">
    <source>
        <dbReference type="ARBA" id="ARBA00023114"/>
    </source>
</evidence>
<protein>
    <submittedName>
        <fullName evidence="21">SLBB domain-containing protein</fullName>
    </submittedName>
</protein>
<keyword evidence="9" id="KW-0406">Ion transport</keyword>
<evidence type="ECO:0000256" key="3">
    <source>
        <dbReference type="ARBA" id="ARBA00022448"/>
    </source>
</evidence>
<evidence type="ECO:0000259" key="18">
    <source>
        <dbReference type="Pfam" id="PF02563"/>
    </source>
</evidence>
<feature type="domain" description="SLBB" evidence="20">
    <location>
        <begin position="247"/>
        <end position="324"/>
    </location>
</feature>
<evidence type="ECO:0000256" key="15">
    <source>
        <dbReference type="SAM" id="MobiDB-lite"/>
    </source>
</evidence>
<evidence type="ECO:0000256" key="8">
    <source>
        <dbReference type="ARBA" id="ARBA00023047"/>
    </source>
</evidence>
<comment type="similarity">
    <text evidence="2">Belongs to the BexD/CtrA/VexA family.</text>
</comment>
<keyword evidence="4" id="KW-1134">Transmembrane beta strand</keyword>
<dbReference type="PANTHER" id="PTHR33619:SF3">
    <property type="entry name" value="POLYSACCHARIDE EXPORT PROTEIN GFCE-RELATED"/>
    <property type="match status" value="1"/>
</dbReference>
<evidence type="ECO:0000256" key="14">
    <source>
        <dbReference type="ARBA" id="ARBA00023288"/>
    </source>
</evidence>
<evidence type="ECO:0000256" key="16">
    <source>
        <dbReference type="SAM" id="Phobius"/>
    </source>
</evidence>
<feature type="domain" description="Soluble ligand binding" evidence="19">
    <location>
        <begin position="331"/>
        <end position="374"/>
    </location>
</feature>
<comment type="subcellular location">
    <subcellularLocation>
        <location evidence="1">Cell outer membrane</location>
        <topology evidence="1">Multi-pass membrane protein</topology>
    </subcellularLocation>
</comment>
<keyword evidence="7 17" id="KW-0732">Signal</keyword>
<evidence type="ECO:0000256" key="7">
    <source>
        <dbReference type="ARBA" id="ARBA00022729"/>
    </source>
</evidence>
<evidence type="ECO:0000256" key="6">
    <source>
        <dbReference type="ARBA" id="ARBA00022692"/>
    </source>
</evidence>
<evidence type="ECO:0000259" key="19">
    <source>
        <dbReference type="Pfam" id="PF10531"/>
    </source>
</evidence>
<evidence type="ECO:0000256" key="12">
    <source>
        <dbReference type="ARBA" id="ARBA00023139"/>
    </source>
</evidence>
<dbReference type="EMBL" id="JBHULV010000023">
    <property type="protein sequence ID" value="MFD2731518.1"/>
    <property type="molecule type" value="Genomic_DNA"/>
</dbReference>
<name>A0ABW5TR68_9SPHI</name>
<keyword evidence="11 16" id="KW-0472">Membrane</keyword>
<evidence type="ECO:0000256" key="9">
    <source>
        <dbReference type="ARBA" id="ARBA00023065"/>
    </source>
</evidence>
<keyword evidence="13" id="KW-0998">Cell outer membrane</keyword>
<feature type="domain" description="Soluble ligand binding" evidence="19">
    <location>
        <begin position="413"/>
        <end position="458"/>
    </location>
</feature>
<evidence type="ECO:0000313" key="22">
    <source>
        <dbReference type="Proteomes" id="UP001597546"/>
    </source>
</evidence>
<comment type="caution">
    <text evidence="21">The sequence shown here is derived from an EMBL/GenBank/DDBJ whole genome shotgun (WGS) entry which is preliminary data.</text>
</comment>
<evidence type="ECO:0000256" key="1">
    <source>
        <dbReference type="ARBA" id="ARBA00004571"/>
    </source>
</evidence>
<dbReference type="PANTHER" id="PTHR33619">
    <property type="entry name" value="POLYSACCHARIDE EXPORT PROTEIN GFCE-RELATED"/>
    <property type="match status" value="1"/>
</dbReference>
<keyword evidence="10" id="KW-0626">Porin</keyword>
<dbReference type="InterPro" id="IPR049712">
    <property type="entry name" value="Poly_export"/>
</dbReference>
<feature type="compositionally biased region" description="Polar residues" evidence="15">
    <location>
        <begin position="107"/>
        <end position="121"/>
    </location>
</feature>
<feature type="domain" description="Soluble ligand binding" evidence="19">
    <location>
        <begin position="602"/>
        <end position="646"/>
    </location>
</feature>
<keyword evidence="16" id="KW-1133">Transmembrane helix</keyword>
<dbReference type="InterPro" id="IPR054765">
    <property type="entry name" value="SLBB_dom"/>
</dbReference>
<keyword evidence="22" id="KW-1185">Reference proteome</keyword>
<gene>
    <name evidence="21" type="ORF">ACFSSE_07355</name>
</gene>
<dbReference type="InterPro" id="IPR019554">
    <property type="entry name" value="Soluble_ligand-bd"/>
</dbReference>
<keyword evidence="6 16" id="KW-0812">Transmembrane</keyword>
<dbReference type="Proteomes" id="UP001597546">
    <property type="component" value="Unassembled WGS sequence"/>
</dbReference>
<organism evidence="21 22">
    <name type="scientific">Pedobacter alpinus</name>
    <dbReference type="NCBI Taxonomy" id="1590643"/>
    <lineage>
        <taxon>Bacteria</taxon>
        <taxon>Pseudomonadati</taxon>
        <taxon>Bacteroidota</taxon>
        <taxon>Sphingobacteriia</taxon>
        <taxon>Sphingobacteriales</taxon>
        <taxon>Sphingobacteriaceae</taxon>
        <taxon>Pedobacter</taxon>
    </lineage>
</organism>
<dbReference type="Pfam" id="PF02563">
    <property type="entry name" value="Poly_export"/>
    <property type="match status" value="1"/>
</dbReference>
<evidence type="ECO:0000256" key="5">
    <source>
        <dbReference type="ARBA" id="ARBA00022597"/>
    </source>
</evidence>
<feature type="domain" description="Soluble ligand binding" evidence="19">
    <location>
        <begin position="506"/>
        <end position="550"/>
    </location>
</feature>
<keyword evidence="12" id="KW-0564">Palmitate</keyword>
<proteinExistence type="inferred from homology"/>
<feature type="domain" description="Soluble ligand binding" evidence="19">
    <location>
        <begin position="725"/>
        <end position="766"/>
    </location>
</feature>
<sequence length="832" mass="92154">MNIKKIALFLFLLTGIMFSHHAQAQSINQQNFSNVRVDELTDDQIRNFIKQVQSSGLPESQLENMALSKGMQPSEIAKLRARVDALKSKTSATGSSDATVKGKDGSVQRSFEGQVETIASSDNKKTEQESDIAVQSLKSKIFGRALFSNAATTFEPNLRLPTPLNYVLGTGDQLQVDIYGYSEVNYSLTISPDGTVNIPNVGVTPLAGLTIEAATARIKSKLSTIYSALNTGQTKLSVTLGNIRSIRVILNGEVMKPGTYTLPSLATVFTALYSSGGPSDNGSFRSVEVIRNGRRVAVLDVYDFILNGDLKGNIALRDQDIINIPVYQKRVEIVGEVKRPAIFELKPKEDLNKLLDFASGFTEKAYKTRIKVLKNTDTERKISDVTADQYDSYIPESGDKYFVNEILDRFENRVTIEGAIFRPGQYELTTGLTVKELILKAEGLKEDAFKNRAYITRLTDDLNTELISLDLNKIMNGQEKDITLKREDVLSISSIFDLREAYNVIINGEVRRPGQIPFSENLSLEELIIKAGGFSESATPQRIEISRRIKNSDASSKSAKTAEVFQMTIDKNLSIEAAKFVLEPFDIVTVRTAPGYEVQRQVRIDGEVLYPGYYTITNKDERISDLIKRAGGLTAQAFTDGASLKRNGSFDTQLDREKEQQKIQQFQKIQKNAKDSTALNLENLAIRNSFVGINLTRVLEKPNTKQDLFLEDGDILNVPKELQTVKVSGEVLSPNTVIYNKNRTFKAYILSAGGFGENAKKGRSYVIYANGAVKSTKKFLLFNNYPVVRTGAEIFIPKNSEKRKLTPAETVGILSGLASFGAIILGVINFIK</sequence>
<keyword evidence="3" id="KW-0813">Transport</keyword>